<reference evidence="3" key="2">
    <citation type="journal article" date="2007" name="PLoS Biol.">
        <title>Survey sequencing and comparative analysis of the elephant shark (Callorhinchus milii) genome.</title>
        <authorList>
            <person name="Venkatesh B."/>
            <person name="Kirkness E.F."/>
            <person name="Loh Y.H."/>
            <person name="Halpern A.L."/>
            <person name="Lee A.P."/>
            <person name="Johnson J."/>
            <person name="Dandona N."/>
            <person name="Viswanathan L.D."/>
            <person name="Tay A."/>
            <person name="Venter J.C."/>
            <person name="Strausberg R.L."/>
            <person name="Brenner S."/>
        </authorList>
    </citation>
    <scope>NUCLEOTIDE SEQUENCE [LARGE SCALE GENOMIC DNA]</scope>
</reference>
<keyword evidence="3" id="KW-1185">Reference proteome</keyword>
<name>A0A4W3IMT5_CALMI</name>
<dbReference type="InParanoid" id="A0A4W3IMT5"/>
<reference evidence="2" key="4">
    <citation type="submission" date="2025-08" db="UniProtKB">
        <authorList>
            <consortium name="Ensembl"/>
        </authorList>
    </citation>
    <scope>IDENTIFICATION</scope>
</reference>
<reference evidence="3" key="1">
    <citation type="journal article" date="2006" name="Science">
        <title>Ancient noncoding elements conserved in the human genome.</title>
        <authorList>
            <person name="Venkatesh B."/>
            <person name="Kirkness E.F."/>
            <person name="Loh Y.H."/>
            <person name="Halpern A.L."/>
            <person name="Lee A.P."/>
            <person name="Johnson J."/>
            <person name="Dandona N."/>
            <person name="Viswanathan L.D."/>
            <person name="Tay A."/>
            <person name="Venter J.C."/>
            <person name="Strausberg R.L."/>
            <person name="Brenner S."/>
        </authorList>
    </citation>
    <scope>NUCLEOTIDE SEQUENCE [LARGE SCALE GENOMIC DNA]</scope>
</reference>
<dbReference type="AlphaFoldDB" id="A0A4W3IMT5"/>
<dbReference type="Ensembl" id="ENSCMIT00000032151.1">
    <property type="protein sequence ID" value="ENSCMIP00000031669.1"/>
    <property type="gene ID" value="ENSCMIG00000013571.1"/>
</dbReference>
<protein>
    <submittedName>
        <fullName evidence="2">Uncharacterized protein</fullName>
    </submittedName>
</protein>
<proteinExistence type="predicted"/>
<dbReference type="OMA" id="IKLRHHH"/>
<dbReference type="Proteomes" id="UP000314986">
    <property type="component" value="Unassembled WGS sequence"/>
</dbReference>
<evidence type="ECO:0000313" key="2">
    <source>
        <dbReference type="Ensembl" id="ENSCMIP00000031669.1"/>
    </source>
</evidence>
<reference evidence="3" key="3">
    <citation type="journal article" date="2014" name="Nature">
        <title>Elephant shark genome provides unique insights into gnathostome evolution.</title>
        <authorList>
            <consortium name="International Elephant Shark Genome Sequencing Consortium"/>
            <person name="Venkatesh B."/>
            <person name="Lee A.P."/>
            <person name="Ravi V."/>
            <person name="Maurya A.K."/>
            <person name="Lian M.M."/>
            <person name="Swann J.B."/>
            <person name="Ohta Y."/>
            <person name="Flajnik M.F."/>
            <person name="Sutoh Y."/>
            <person name="Kasahara M."/>
            <person name="Hoon S."/>
            <person name="Gangu V."/>
            <person name="Roy S.W."/>
            <person name="Irimia M."/>
            <person name="Korzh V."/>
            <person name="Kondrychyn I."/>
            <person name="Lim Z.W."/>
            <person name="Tay B.H."/>
            <person name="Tohari S."/>
            <person name="Kong K.W."/>
            <person name="Ho S."/>
            <person name="Lorente-Galdos B."/>
            <person name="Quilez J."/>
            <person name="Marques-Bonet T."/>
            <person name="Raney B.J."/>
            <person name="Ingham P.W."/>
            <person name="Tay A."/>
            <person name="Hillier L.W."/>
            <person name="Minx P."/>
            <person name="Boehm T."/>
            <person name="Wilson R.K."/>
            <person name="Brenner S."/>
            <person name="Warren W.C."/>
        </authorList>
    </citation>
    <scope>NUCLEOTIDE SEQUENCE [LARGE SCALE GENOMIC DNA]</scope>
</reference>
<organism evidence="2 3">
    <name type="scientific">Callorhinchus milii</name>
    <name type="common">Ghost shark</name>
    <dbReference type="NCBI Taxonomy" id="7868"/>
    <lineage>
        <taxon>Eukaryota</taxon>
        <taxon>Metazoa</taxon>
        <taxon>Chordata</taxon>
        <taxon>Craniata</taxon>
        <taxon>Vertebrata</taxon>
        <taxon>Chondrichthyes</taxon>
        <taxon>Holocephali</taxon>
        <taxon>Chimaeriformes</taxon>
        <taxon>Callorhinchidae</taxon>
        <taxon>Callorhinchus</taxon>
    </lineage>
</organism>
<dbReference type="GeneTree" id="ENSGT00940000177065"/>
<feature type="region of interest" description="Disordered" evidence="1">
    <location>
        <begin position="145"/>
        <end position="164"/>
    </location>
</feature>
<evidence type="ECO:0000313" key="3">
    <source>
        <dbReference type="Proteomes" id="UP000314986"/>
    </source>
</evidence>
<reference evidence="2" key="5">
    <citation type="submission" date="2025-09" db="UniProtKB">
        <authorList>
            <consortium name="Ensembl"/>
        </authorList>
    </citation>
    <scope>IDENTIFICATION</scope>
</reference>
<accession>A0A4W3IMT5</accession>
<evidence type="ECO:0000256" key="1">
    <source>
        <dbReference type="SAM" id="MobiDB-lite"/>
    </source>
</evidence>
<sequence>CFGSVLFIQWCCHTSGAFLNDRLTPVARFNPVEPFPVPSEPTLSSERASCRFLTTGIPGKAAPAQGVGEREGVVGQQPQTLSTPLTRCNQLRLVFLIGPHILILHVSPREEEAHHPPEELVGELDGERHHIHLQPHGKSFRCRLSITQSPTPSHPDSGQGQLSSGTFIFTNTDYPCV</sequence>